<name>A0A8U0A749_9EURY</name>
<dbReference type="InterPro" id="IPR015943">
    <property type="entry name" value="WD40/YVTN_repeat-like_dom_sf"/>
</dbReference>
<evidence type="ECO:0000256" key="1">
    <source>
        <dbReference type="SAM" id="MobiDB-lite"/>
    </source>
</evidence>
<organism evidence="2 3">
    <name type="scientific">Halocatena salina</name>
    <dbReference type="NCBI Taxonomy" id="2934340"/>
    <lineage>
        <taxon>Archaea</taxon>
        <taxon>Methanobacteriati</taxon>
        <taxon>Methanobacteriota</taxon>
        <taxon>Stenosarchaea group</taxon>
        <taxon>Halobacteria</taxon>
        <taxon>Halobacteriales</taxon>
        <taxon>Natronomonadaceae</taxon>
        <taxon>Halocatena</taxon>
    </lineage>
</organism>
<evidence type="ECO:0000313" key="3">
    <source>
        <dbReference type="Proteomes" id="UP000831768"/>
    </source>
</evidence>
<dbReference type="EMBL" id="CP096022">
    <property type="protein sequence ID" value="UPM45010.1"/>
    <property type="molecule type" value="Genomic_DNA"/>
</dbReference>
<dbReference type="AlphaFoldDB" id="A0A8U0A749"/>
<dbReference type="RefSeq" id="WP_247995664.1">
    <property type="nucleotide sequence ID" value="NZ_CP096022.1"/>
</dbReference>
<proteinExistence type="predicted"/>
<dbReference type="InterPro" id="IPR006311">
    <property type="entry name" value="TAT_signal"/>
</dbReference>
<dbReference type="PROSITE" id="PS51257">
    <property type="entry name" value="PROKAR_LIPOPROTEIN"/>
    <property type="match status" value="1"/>
</dbReference>
<dbReference type="GO" id="GO:0016787">
    <property type="term" value="F:hydrolase activity"/>
    <property type="evidence" value="ECO:0007669"/>
    <property type="project" value="UniProtKB-KW"/>
</dbReference>
<dbReference type="Gene3D" id="2.130.10.10">
    <property type="entry name" value="YVTN repeat-like/Quinoprotein amine dehydrogenase"/>
    <property type="match status" value="1"/>
</dbReference>
<accession>A0A8U0A749</accession>
<feature type="compositionally biased region" description="Acidic residues" evidence="1">
    <location>
        <begin position="36"/>
        <end position="46"/>
    </location>
</feature>
<keyword evidence="2" id="KW-0378">Hydrolase</keyword>
<dbReference type="SUPFAM" id="SSF110296">
    <property type="entry name" value="Oligoxyloglucan reducing end-specific cellobiohydrolase"/>
    <property type="match status" value="1"/>
</dbReference>
<protein>
    <submittedName>
        <fullName evidence="2">Glycosyl hydrolase</fullName>
    </submittedName>
</protein>
<geneLocation type="plasmid" evidence="2 3">
    <name>unnamed3</name>
</geneLocation>
<gene>
    <name evidence="2" type="ORF">MW046_18305</name>
</gene>
<dbReference type="GeneID" id="71930042"/>
<dbReference type="PROSITE" id="PS51318">
    <property type="entry name" value="TAT"/>
    <property type="match status" value="1"/>
</dbReference>
<keyword evidence="2" id="KW-0614">Plasmid</keyword>
<evidence type="ECO:0000313" key="2">
    <source>
        <dbReference type="EMBL" id="UPM45010.1"/>
    </source>
</evidence>
<feature type="region of interest" description="Disordered" evidence="1">
    <location>
        <begin position="31"/>
        <end position="76"/>
    </location>
</feature>
<dbReference type="KEGG" id="haad:MW046_18305"/>
<sequence length="432" mass="48314">MAPNKSLTRRRFVTLTATTGTSLALAGCGADQLPAETDEDQTETDTETSSTHRRAQTTREEHEVDVEPGSHPRTNYQLDVHDKRWNTYPLWIDQNGRIYGRSGTDVTVSDDWYHTTEVLFSFEEIDDDHVQMVIVPEGGNIIAAVGGRGDTGGRIYRLHDDLSGAEKLYQFEYGRALPGMGHAVYDDIIVLSCYALSDFEANQHANEVILSTDGGRSFNRILEAPLKTTDAANLHVHDVEYDPYADRIWVVVGDNGNTQLYWSDDRGSSWEAIAEQGEVTMLTQIAAFKDCVAFGTDGTPEGIIRWERKGANDKPDGVDDLVRPYIKIETDPTDDTMEMYARGRWHIREDDGRELCLMAFGYSPMDTGTDSVVLASVNGAEWYELYRTQTRKILLTTVLGPLSMDGPRRTVVSDSTQSEGYQVNATVPKFWT</sequence>
<reference evidence="2" key="1">
    <citation type="submission" date="2022-04" db="EMBL/GenBank/DDBJ databases">
        <title>Halocatena sp. nov., isolated from a salt lake.</title>
        <authorList>
            <person name="Cui H.-L."/>
        </authorList>
    </citation>
    <scope>NUCLEOTIDE SEQUENCE</scope>
    <source>
        <strain evidence="2">AD-1</strain>
        <plasmid evidence="2">unnamed3</plasmid>
    </source>
</reference>
<keyword evidence="3" id="KW-1185">Reference proteome</keyword>
<dbReference type="Proteomes" id="UP000831768">
    <property type="component" value="Plasmid unnamed3"/>
</dbReference>